<evidence type="ECO:0000256" key="1">
    <source>
        <dbReference type="SAM" id="MobiDB-lite"/>
    </source>
</evidence>
<name>A0A9W6TUP2_9STRA</name>
<feature type="region of interest" description="Disordered" evidence="1">
    <location>
        <begin position="240"/>
        <end position="270"/>
    </location>
</feature>
<protein>
    <submittedName>
        <fullName evidence="4">Unnamed protein product</fullName>
    </submittedName>
</protein>
<reference evidence="4" key="1">
    <citation type="submission" date="2023-04" db="EMBL/GenBank/DDBJ databases">
        <title>Phytophthora fragariaefolia NBRC 109709.</title>
        <authorList>
            <person name="Ichikawa N."/>
            <person name="Sato H."/>
            <person name="Tonouchi N."/>
        </authorList>
    </citation>
    <scope>NUCLEOTIDE SEQUENCE</scope>
    <source>
        <strain evidence="4">NBRC 109709</strain>
    </source>
</reference>
<dbReference type="PANTHER" id="PTHR34612:SF6">
    <property type="entry name" value="GLYCOSIDE HYDROLASE 131 CATALYTIC N-TERMINAL DOMAIN-CONTAINING PROTEIN"/>
    <property type="match status" value="1"/>
</dbReference>
<evidence type="ECO:0000259" key="3">
    <source>
        <dbReference type="Pfam" id="PF18271"/>
    </source>
</evidence>
<feature type="signal peptide" evidence="2">
    <location>
        <begin position="1"/>
        <end position="19"/>
    </location>
</feature>
<dbReference type="InterPro" id="IPR041524">
    <property type="entry name" value="GH131_N"/>
</dbReference>
<evidence type="ECO:0000313" key="4">
    <source>
        <dbReference type="EMBL" id="GMF19749.1"/>
    </source>
</evidence>
<proteinExistence type="predicted"/>
<dbReference type="Pfam" id="PF18271">
    <property type="entry name" value="GH131_N"/>
    <property type="match status" value="1"/>
</dbReference>
<dbReference type="EMBL" id="BSXT01000172">
    <property type="protein sequence ID" value="GMF19749.1"/>
    <property type="molecule type" value="Genomic_DNA"/>
</dbReference>
<organism evidence="4 5">
    <name type="scientific">Phytophthora fragariaefolia</name>
    <dbReference type="NCBI Taxonomy" id="1490495"/>
    <lineage>
        <taxon>Eukaryota</taxon>
        <taxon>Sar</taxon>
        <taxon>Stramenopiles</taxon>
        <taxon>Oomycota</taxon>
        <taxon>Peronosporomycetes</taxon>
        <taxon>Peronosporales</taxon>
        <taxon>Peronosporaceae</taxon>
        <taxon>Phytophthora</taxon>
    </lineage>
</organism>
<keyword evidence="5" id="KW-1185">Reference proteome</keyword>
<feature type="chain" id="PRO_5040878064" evidence="2">
    <location>
        <begin position="20"/>
        <end position="270"/>
    </location>
</feature>
<dbReference type="PANTHER" id="PTHR34612">
    <property type="entry name" value="GH131_N DOMAIN-CONTAINING PROTEIN"/>
    <property type="match status" value="1"/>
</dbReference>
<dbReference type="AlphaFoldDB" id="A0A9W6TUP2"/>
<accession>A0A9W6TUP2</accession>
<sequence>MHLSAALFGVISMMSVSFAAKPGYRQLPWDGRAYNLTIETLDTKYNTAFLNLRNGRNDGNPADYITVQHQGRPEGYNDDGGVLAIGVDGNAIFSTNTEFRRSDVFQSIEGTSDTTTFYRASFMKGEAFLNAYDWLLIFLGSGVFEIGVDASKNPALVYYRNNGTDVPKWSIEFVPGTCTGQDELKFNSRSEVEGSLLTLNEFHIGPSTYFSEGSVIAMNEKQDVVSFNGMSVEATAIGAGAPTPAPSEGGVAVSGSAEGEARTFTFNDRK</sequence>
<evidence type="ECO:0000256" key="2">
    <source>
        <dbReference type="SAM" id="SignalP"/>
    </source>
</evidence>
<gene>
    <name evidence="4" type="ORF">Pfra01_000215800</name>
</gene>
<dbReference type="Gene3D" id="2.60.120.1160">
    <property type="match status" value="1"/>
</dbReference>
<comment type="caution">
    <text evidence="4">The sequence shown here is derived from an EMBL/GenBank/DDBJ whole genome shotgun (WGS) entry which is preliminary data.</text>
</comment>
<dbReference type="OrthoDB" id="120072at2759"/>
<keyword evidence="2" id="KW-0732">Signal</keyword>
<feature type="domain" description="Glycoside hydrolase 131 catalytic N-terminal" evidence="3">
    <location>
        <begin position="27"/>
        <end position="177"/>
    </location>
</feature>
<dbReference type="Proteomes" id="UP001165121">
    <property type="component" value="Unassembled WGS sequence"/>
</dbReference>
<evidence type="ECO:0000313" key="5">
    <source>
        <dbReference type="Proteomes" id="UP001165121"/>
    </source>
</evidence>